<protein>
    <submittedName>
        <fullName evidence="10">Iron ABC transporter permease</fullName>
    </submittedName>
</protein>
<evidence type="ECO:0000256" key="2">
    <source>
        <dbReference type="ARBA" id="ARBA00007935"/>
    </source>
</evidence>
<gene>
    <name evidence="10" type="ORF">NMN56_021685</name>
</gene>
<evidence type="ECO:0000256" key="7">
    <source>
        <dbReference type="ARBA" id="ARBA00023136"/>
    </source>
</evidence>
<evidence type="ECO:0000313" key="11">
    <source>
        <dbReference type="Proteomes" id="UP001214441"/>
    </source>
</evidence>
<dbReference type="NCBIfam" id="NF007867">
    <property type="entry name" value="PRK10577.1-3"/>
    <property type="match status" value="1"/>
</dbReference>
<dbReference type="InterPro" id="IPR037294">
    <property type="entry name" value="ABC_BtuC-like"/>
</dbReference>
<feature type="transmembrane region" description="Helical" evidence="9">
    <location>
        <begin position="287"/>
        <end position="305"/>
    </location>
</feature>
<feature type="transmembrane region" description="Helical" evidence="9">
    <location>
        <begin position="519"/>
        <end position="538"/>
    </location>
</feature>
<evidence type="ECO:0000256" key="8">
    <source>
        <dbReference type="SAM" id="MobiDB-lite"/>
    </source>
</evidence>
<evidence type="ECO:0000256" key="3">
    <source>
        <dbReference type="ARBA" id="ARBA00022448"/>
    </source>
</evidence>
<dbReference type="Pfam" id="PF01032">
    <property type="entry name" value="FecCD"/>
    <property type="match status" value="2"/>
</dbReference>
<feature type="transmembrane region" description="Helical" evidence="9">
    <location>
        <begin position="151"/>
        <end position="173"/>
    </location>
</feature>
<evidence type="ECO:0000256" key="6">
    <source>
        <dbReference type="ARBA" id="ARBA00022989"/>
    </source>
</evidence>
<comment type="similarity">
    <text evidence="2">Belongs to the binding-protein-dependent transport system permease family. FecCD subfamily.</text>
</comment>
<reference evidence="10 11" key="1">
    <citation type="submission" date="2023-05" db="EMBL/GenBank/DDBJ databases">
        <title>Streptantibioticus silvisoli sp. nov., acidotolerant actinomycetes 1 from pine litter.</title>
        <authorList>
            <person name="Swiecimska M."/>
            <person name="Golinska P."/>
            <person name="Sangal V."/>
            <person name="Wachnowicz B."/>
            <person name="Goodfellow M."/>
        </authorList>
    </citation>
    <scope>NUCLEOTIDE SEQUENCE [LARGE SCALE GENOMIC DNA]</scope>
    <source>
        <strain evidence="10 11">DSM 42109</strain>
    </source>
</reference>
<feature type="transmembrane region" description="Helical" evidence="9">
    <location>
        <begin position="550"/>
        <end position="572"/>
    </location>
</feature>
<feature type="transmembrane region" description="Helical" evidence="9">
    <location>
        <begin position="711"/>
        <end position="728"/>
    </location>
</feature>
<name>A0ABT6ZZM0_9ACTN</name>
<feature type="transmembrane region" description="Helical" evidence="9">
    <location>
        <begin position="494"/>
        <end position="513"/>
    </location>
</feature>
<feature type="region of interest" description="Disordered" evidence="8">
    <location>
        <begin position="1"/>
        <end position="54"/>
    </location>
</feature>
<sequence>MKFRHTSATTPAEAPRPAEAASPAGAPATNASLVTTGPTSPTGPTGPTGSTGSTNGARTALLAVAALLALVLLAAVHVSQGTAGIGPHALWQAVTSWMSGRSGTGDAAPVLVASRLPRLAAGLLVGCALGAAGAALQSVSRNVLASPDTLAVNAGAYLAVVAVAAFGISLPVLSAGGTAFAGGLLAAGIVLGLSRAGTGPIRLVLAGSALALALSGLSGMLLLLRAQQTTGLFAWGNGSIAQTGMGAVEQLAPVVAAALLGLLLLGRRLDILALGDDGASVVGVSPRLTRGIAVLLSVLLAAVAVTIAGPIGFVGLCAPAIVRLVAAWAPGLARHRAFVPASALAGALVLLGADVLLRALFGAQAGAAVPTGIVTTFFGAVVLVALAYRARDAGAAGATTAFARLRGRRAFVLTLVLTSTGLVAAVVTATLLGDTPLLLGDVTNWLTGDVGQAVAFVLDTRVPRIAAALLAGAALATAGAVVQAVSRNPLAEPAILGVVGGAGVGAVLTLTLVPLASFVLVSGSALAGAALTAVLVFGLAARRGLEQNRLVLVGIGVSAGTSALVSLLIVLTDPHNGTKALVWLSGSTYGRTFPEVLPVAAALLLCLPILVTLRRTLDLIGLDADTPRLLGIRPGATRLGLLSIAVLLTATAVAAVGVVGFVGLVAPHAARALVGQRHARVLPVAALLGALLVTVADTIGRTLAAPAQLPVGLVTAVLGAPYFTWLLWRTKPTA</sequence>
<dbReference type="EMBL" id="JANCPR020000021">
    <property type="protein sequence ID" value="MDJ1134525.1"/>
    <property type="molecule type" value="Genomic_DNA"/>
</dbReference>
<feature type="transmembrane region" description="Helical" evidence="9">
    <location>
        <begin position="639"/>
        <end position="666"/>
    </location>
</feature>
<keyword evidence="3" id="KW-0813">Transport</keyword>
<feature type="transmembrane region" description="Helical" evidence="9">
    <location>
        <begin position="367"/>
        <end position="389"/>
    </location>
</feature>
<feature type="transmembrane region" description="Helical" evidence="9">
    <location>
        <begin position="119"/>
        <end position="139"/>
    </location>
</feature>
<comment type="subcellular location">
    <subcellularLocation>
        <location evidence="1">Cell membrane</location>
        <topology evidence="1">Multi-pass membrane protein</topology>
    </subcellularLocation>
</comment>
<dbReference type="PANTHER" id="PTHR30472:SF37">
    <property type="entry name" value="FE(3+) DICITRATE TRANSPORT SYSTEM PERMEASE PROTEIN FECD-RELATED"/>
    <property type="match status" value="1"/>
</dbReference>
<feature type="transmembrane region" description="Helical" evidence="9">
    <location>
        <begin position="410"/>
        <end position="432"/>
    </location>
</feature>
<dbReference type="SUPFAM" id="SSF81345">
    <property type="entry name" value="ABC transporter involved in vitamin B12 uptake, BtuC"/>
    <property type="match status" value="2"/>
</dbReference>
<accession>A0ABT6ZZM0</accession>
<feature type="transmembrane region" description="Helical" evidence="9">
    <location>
        <begin position="203"/>
        <end position="224"/>
    </location>
</feature>
<dbReference type="Proteomes" id="UP001214441">
    <property type="component" value="Unassembled WGS sequence"/>
</dbReference>
<feature type="transmembrane region" description="Helical" evidence="9">
    <location>
        <begin position="465"/>
        <end position="482"/>
    </location>
</feature>
<dbReference type="PANTHER" id="PTHR30472">
    <property type="entry name" value="FERRIC ENTEROBACTIN TRANSPORT SYSTEM PERMEASE PROTEIN"/>
    <property type="match status" value="1"/>
</dbReference>
<keyword evidence="7 9" id="KW-0472">Membrane</keyword>
<feature type="transmembrane region" description="Helical" evidence="9">
    <location>
        <begin position="341"/>
        <end position="361"/>
    </location>
</feature>
<keyword evidence="11" id="KW-1185">Reference proteome</keyword>
<proteinExistence type="inferred from homology"/>
<dbReference type="Gene3D" id="1.10.3470.10">
    <property type="entry name" value="ABC transporter involved in vitamin B12 uptake, BtuC"/>
    <property type="match status" value="2"/>
</dbReference>
<organism evidence="10 11">
    <name type="scientific">Streptomyces iconiensis</name>
    <dbReference type="NCBI Taxonomy" id="1384038"/>
    <lineage>
        <taxon>Bacteria</taxon>
        <taxon>Bacillati</taxon>
        <taxon>Actinomycetota</taxon>
        <taxon>Actinomycetes</taxon>
        <taxon>Kitasatosporales</taxon>
        <taxon>Streptomycetaceae</taxon>
        <taxon>Streptomyces</taxon>
    </lineage>
</organism>
<dbReference type="InterPro" id="IPR000522">
    <property type="entry name" value="ABC_transptr_permease_BtuC"/>
</dbReference>
<evidence type="ECO:0000256" key="9">
    <source>
        <dbReference type="SAM" id="Phobius"/>
    </source>
</evidence>
<feature type="transmembrane region" description="Helical" evidence="9">
    <location>
        <begin position="678"/>
        <end position="699"/>
    </location>
</feature>
<keyword evidence="4" id="KW-1003">Cell membrane</keyword>
<dbReference type="RefSeq" id="WP_274042047.1">
    <property type="nucleotide sequence ID" value="NZ_JANCPR020000021.1"/>
</dbReference>
<comment type="caution">
    <text evidence="10">The sequence shown here is derived from an EMBL/GenBank/DDBJ whole genome shotgun (WGS) entry which is preliminary data.</text>
</comment>
<keyword evidence="6 9" id="KW-1133">Transmembrane helix</keyword>
<evidence type="ECO:0000256" key="4">
    <source>
        <dbReference type="ARBA" id="ARBA00022475"/>
    </source>
</evidence>
<evidence type="ECO:0000256" key="5">
    <source>
        <dbReference type="ARBA" id="ARBA00022692"/>
    </source>
</evidence>
<feature type="transmembrane region" description="Helical" evidence="9">
    <location>
        <begin position="179"/>
        <end position="196"/>
    </location>
</feature>
<evidence type="ECO:0000256" key="1">
    <source>
        <dbReference type="ARBA" id="ARBA00004651"/>
    </source>
</evidence>
<dbReference type="CDD" id="cd06550">
    <property type="entry name" value="TM_ABC_iron-siderophores_like"/>
    <property type="match status" value="1"/>
</dbReference>
<feature type="transmembrane region" description="Helical" evidence="9">
    <location>
        <begin position="60"/>
        <end position="78"/>
    </location>
</feature>
<keyword evidence="5 9" id="KW-0812">Transmembrane</keyword>
<evidence type="ECO:0000313" key="10">
    <source>
        <dbReference type="EMBL" id="MDJ1134525.1"/>
    </source>
</evidence>